<organism evidence="2 3">
    <name type="scientific">Pandoravirus dulcis</name>
    <dbReference type="NCBI Taxonomy" id="1349409"/>
    <lineage>
        <taxon>Viruses</taxon>
        <taxon>Pandoravirus</taxon>
    </lineage>
</organism>
<gene>
    <name evidence="2" type="ORF">pdul_cds_622</name>
</gene>
<feature type="region of interest" description="Disordered" evidence="1">
    <location>
        <begin position="46"/>
        <end position="115"/>
    </location>
</feature>
<proteinExistence type="predicted"/>
<evidence type="ECO:0000313" key="2">
    <source>
        <dbReference type="EMBL" id="AGO82751.2"/>
    </source>
</evidence>
<feature type="compositionally biased region" description="Basic and acidic residues" evidence="1">
    <location>
        <begin position="63"/>
        <end position="80"/>
    </location>
</feature>
<sequence>MGRPPKSPILGRPMVSFFAPLPSRNFLVVATVSCCQTWDLVKKKKREMSGGDDALVPTGKRRAMGENDPQKEENEKEASRDAAGPVSKRPRFDATRAHRDSNQPDEHAGTSGGVDWDSLPSEIVATITAAITAPRDLAAWAAATGAYVPQSVWAASVASLVGVRGPAHLVRHVPPAILFPAWERAAPEMDSTWTQREFLATAPVDVVEWICARLPPLVTPPAVPQPATAHLPAPWDDIVDAVEAARPAAAAVMMDHLEIQGFHLDDSAFKNLLKNALAAGDAPSFAQLHKHWPWRMCSCNDAVGQILLAADDADMLNAAWAVCPSVLTPSETTILAAVRAGAANILYSLLIRAKTGTGQCSKAIRSMGGQVLDTALTNDDVPVIECIDDVGVWGRIGDALLVRAGQRCALKILAWAAGETRAAGPIAAWPSAAPAYGAACCSRSAASAAVFAWLLARPDVARTITPGVLRLLIDNGHADDVAAVHDAGVVLVDAERACEEAIVACCRPSMLQVLVDRGAHCGAAAWAAALARYRTDSLAYIKDHCGTAHLQEALNCVMARCNPANLDSICKSIAWVRAHVPEACVRPAILAAGARHAHSDRSVNLFGLSCGCAKCEPSPVT</sequence>
<name>S4VXE7_9VIRU</name>
<reference evidence="2 3" key="1">
    <citation type="journal article" date="2013" name="Science">
        <title>Pandoraviruses: amoeba viruses with genomes up to 2.5 Mb reaching that of parasitic eukaryotes.</title>
        <authorList>
            <person name="Philippe N."/>
            <person name="Legendre M."/>
            <person name="Doutre G."/>
            <person name="Coute Y."/>
            <person name="Poirot O."/>
            <person name="Lescot M."/>
            <person name="Arslan D."/>
            <person name="Seltzer V."/>
            <person name="Bertaux L."/>
            <person name="Bruley C."/>
            <person name="Garin J."/>
            <person name="Claverie J.M."/>
            <person name="Abergel C."/>
        </authorList>
    </citation>
    <scope>NUCLEOTIDE SEQUENCE [LARGE SCALE GENOMIC DNA]</scope>
    <source>
        <strain evidence="2">Melbourne</strain>
    </source>
</reference>
<evidence type="ECO:0000256" key="1">
    <source>
        <dbReference type="SAM" id="MobiDB-lite"/>
    </source>
</evidence>
<protein>
    <recommendedName>
        <fullName evidence="4">Ankyrin repeat domain containing protein</fullName>
    </recommendedName>
</protein>
<dbReference type="GeneID" id="16512347"/>
<dbReference type="Proteomes" id="UP000201566">
    <property type="component" value="Segment"/>
</dbReference>
<dbReference type="RefSeq" id="YP_008319420.2">
    <property type="nucleotide sequence ID" value="NC_021858.1"/>
</dbReference>
<dbReference type="EMBL" id="KC977570">
    <property type="protein sequence ID" value="AGO82751.2"/>
    <property type="molecule type" value="Genomic_DNA"/>
</dbReference>
<accession>S4VXE7</accession>
<feature type="compositionally biased region" description="Basic and acidic residues" evidence="1">
    <location>
        <begin position="90"/>
        <end position="108"/>
    </location>
</feature>
<evidence type="ECO:0008006" key="4">
    <source>
        <dbReference type="Google" id="ProtNLM"/>
    </source>
</evidence>
<evidence type="ECO:0000313" key="3">
    <source>
        <dbReference type="Proteomes" id="UP000201566"/>
    </source>
</evidence>
<dbReference type="KEGG" id="vg:16512347"/>